<evidence type="ECO:0000313" key="2">
    <source>
        <dbReference type="EMBL" id="RKQ71225.1"/>
    </source>
</evidence>
<dbReference type="OrthoDB" id="9794556at2"/>
<dbReference type="Pfam" id="PF01882">
    <property type="entry name" value="DUF58"/>
    <property type="match status" value="1"/>
</dbReference>
<dbReference type="AlphaFoldDB" id="A0A420WJZ8"/>
<name>A0A420WJZ8_9PROT</name>
<dbReference type="RefSeq" id="WP_121099023.1">
    <property type="nucleotide sequence ID" value="NZ_RBII01000001.1"/>
</dbReference>
<dbReference type="InParanoid" id="A0A420WJZ8"/>
<reference evidence="2 3" key="1">
    <citation type="submission" date="2018-10" db="EMBL/GenBank/DDBJ databases">
        <title>Genomic Encyclopedia of Type Strains, Phase IV (KMG-IV): sequencing the most valuable type-strain genomes for metagenomic binning, comparative biology and taxonomic classification.</title>
        <authorList>
            <person name="Goeker M."/>
        </authorList>
    </citation>
    <scope>NUCLEOTIDE SEQUENCE [LARGE SCALE GENOMIC DNA]</scope>
    <source>
        <strain evidence="2 3">DSM 22008</strain>
    </source>
</reference>
<accession>A0A420WJZ8</accession>
<comment type="caution">
    <text evidence="2">The sequence shown here is derived from an EMBL/GenBank/DDBJ whole genome shotgun (WGS) entry which is preliminary data.</text>
</comment>
<dbReference type="EMBL" id="RBII01000001">
    <property type="protein sequence ID" value="RKQ71225.1"/>
    <property type="molecule type" value="Genomic_DNA"/>
</dbReference>
<sequence length="310" mass="34767">MVDVPLNFKQVPKTLDNQNSAIRLKARTLAASYPSLLAEAKRVSSIMATGLHGRRKAGQGETFWQYRPYDSSDAASRIDWRRSARGDSLFVRDNEWEAANTIYFWQDRSVGMDWASSPNLPLKSERAAIILLALSHLLMQGGERCLIMGQDSRSRTGRTGLDRLFEDYMRNSGHLSDFKADVKPHSKVIIASDFLGPIDHWRESLAKLASHPTQGILVHIIDPAERAFPYKGRVQLKMPGLDSVKSLIVGRAETAQSRYQARFEQHKLDVESLGRRLGWQVVRHQTDKAATLSLSELHGLVSGHPISVLS</sequence>
<evidence type="ECO:0000313" key="3">
    <source>
        <dbReference type="Proteomes" id="UP000282211"/>
    </source>
</evidence>
<dbReference type="InterPro" id="IPR002881">
    <property type="entry name" value="DUF58"/>
</dbReference>
<feature type="domain" description="DUF58" evidence="1">
    <location>
        <begin position="65"/>
        <end position="267"/>
    </location>
</feature>
<organism evidence="2 3">
    <name type="scientific">Litorimonas taeanensis</name>
    <dbReference type="NCBI Taxonomy" id="568099"/>
    <lineage>
        <taxon>Bacteria</taxon>
        <taxon>Pseudomonadati</taxon>
        <taxon>Pseudomonadota</taxon>
        <taxon>Alphaproteobacteria</taxon>
        <taxon>Maricaulales</taxon>
        <taxon>Robiginitomaculaceae</taxon>
    </lineage>
</organism>
<protein>
    <submittedName>
        <fullName evidence="2">Uncharacterized protein DUF58</fullName>
    </submittedName>
</protein>
<dbReference type="PANTHER" id="PTHR33608">
    <property type="entry name" value="BLL2464 PROTEIN"/>
    <property type="match status" value="1"/>
</dbReference>
<dbReference type="PANTHER" id="PTHR33608:SF6">
    <property type="entry name" value="BLL2464 PROTEIN"/>
    <property type="match status" value="1"/>
</dbReference>
<dbReference type="Proteomes" id="UP000282211">
    <property type="component" value="Unassembled WGS sequence"/>
</dbReference>
<keyword evidence="3" id="KW-1185">Reference proteome</keyword>
<proteinExistence type="predicted"/>
<evidence type="ECO:0000259" key="1">
    <source>
        <dbReference type="Pfam" id="PF01882"/>
    </source>
</evidence>
<gene>
    <name evidence="2" type="ORF">DES40_0538</name>
</gene>